<evidence type="ECO:0000313" key="3">
    <source>
        <dbReference type="EMBL" id="CAF3702744.1"/>
    </source>
</evidence>
<evidence type="ECO:0000313" key="4">
    <source>
        <dbReference type="Proteomes" id="UP000677228"/>
    </source>
</evidence>
<accession>A0A8S2DCE0</accession>
<dbReference type="EMBL" id="CAJNOK010004093">
    <property type="protein sequence ID" value="CAF0925652.1"/>
    <property type="molecule type" value="Genomic_DNA"/>
</dbReference>
<dbReference type="Proteomes" id="UP000682733">
    <property type="component" value="Unassembled WGS sequence"/>
</dbReference>
<evidence type="ECO:0000256" key="1">
    <source>
        <dbReference type="SAM" id="SignalP"/>
    </source>
</evidence>
<name>A0A8S2DCE0_9BILA</name>
<keyword evidence="1" id="KW-0732">Signal</keyword>
<proteinExistence type="predicted"/>
<dbReference type="AlphaFoldDB" id="A0A8S2DCE0"/>
<protein>
    <submittedName>
        <fullName evidence="2">Uncharacterized protein</fullName>
    </submittedName>
</protein>
<gene>
    <name evidence="2" type="ORF">OVA965_LOCUS10866</name>
    <name evidence="3" type="ORF">TMI583_LOCUS10862</name>
</gene>
<evidence type="ECO:0000313" key="2">
    <source>
        <dbReference type="EMBL" id="CAF0925652.1"/>
    </source>
</evidence>
<dbReference type="EMBL" id="CAJOBA010004095">
    <property type="protein sequence ID" value="CAF3702744.1"/>
    <property type="molecule type" value="Genomic_DNA"/>
</dbReference>
<comment type="caution">
    <text evidence="2">The sequence shown here is derived from an EMBL/GenBank/DDBJ whole genome shotgun (WGS) entry which is preliminary data.</text>
</comment>
<sequence>MSPIGFCIIIFGLITSTDSINRLYKDEQVRDLLISILVLDKQLSTPATTLSPKTTILSETTSSSTTTTTTSSLAKTSSLATATASSTTSSLAKTTASAATTAPVKRRWYAEKHDAEKRLYKFLLDLLDSDSPYERSYSNPDKRGRQKGYSESDFDYLFA</sequence>
<feature type="chain" id="PRO_5036273392" evidence="1">
    <location>
        <begin position="20"/>
        <end position="159"/>
    </location>
</feature>
<reference evidence="2" key="1">
    <citation type="submission" date="2021-02" db="EMBL/GenBank/DDBJ databases">
        <authorList>
            <person name="Nowell W R."/>
        </authorList>
    </citation>
    <scope>NUCLEOTIDE SEQUENCE</scope>
</reference>
<organism evidence="2 4">
    <name type="scientific">Didymodactylos carnosus</name>
    <dbReference type="NCBI Taxonomy" id="1234261"/>
    <lineage>
        <taxon>Eukaryota</taxon>
        <taxon>Metazoa</taxon>
        <taxon>Spiralia</taxon>
        <taxon>Gnathifera</taxon>
        <taxon>Rotifera</taxon>
        <taxon>Eurotatoria</taxon>
        <taxon>Bdelloidea</taxon>
        <taxon>Philodinida</taxon>
        <taxon>Philodinidae</taxon>
        <taxon>Didymodactylos</taxon>
    </lineage>
</organism>
<feature type="signal peptide" evidence="1">
    <location>
        <begin position="1"/>
        <end position="19"/>
    </location>
</feature>
<dbReference type="Proteomes" id="UP000677228">
    <property type="component" value="Unassembled WGS sequence"/>
</dbReference>